<dbReference type="Gene3D" id="1.10.630.10">
    <property type="entry name" value="Cytochrome P450"/>
    <property type="match status" value="1"/>
</dbReference>
<dbReference type="Pfam" id="PF00067">
    <property type="entry name" value="p450"/>
    <property type="match status" value="1"/>
</dbReference>
<evidence type="ECO:0008006" key="7">
    <source>
        <dbReference type="Google" id="ProtNLM"/>
    </source>
</evidence>
<dbReference type="Proteomes" id="UP001642540">
    <property type="component" value="Unassembled WGS sequence"/>
</dbReference>
<dbReference type="PRINTS" id="PR00463">
    <property type="entry name" value="EP450I"/>
</dbReference>
<keyword evidence="2" id="KW-0479">Metal-binding</keyword>
<dbReference type="PRINTS" id="PR00385">
    <property type="entry name" value="P450"/>
</dbReference>
<dbReference type="PANTHER" id="PTHR24300">
    <property type="entry name" value="CYTOCHROME P450 508A4-RELATED"/>
    <property type="match status" value="1"/>
</dbReference>
<dbReference type="PANTHER" id="PTHR24300:SF403">
    <property type="entry name" value="CYTOCHROME P450 306A1"/>
    <property type="match status" value="1"/>
</dbReference>
<comment type="caution">
    <text evidence="5">The sequence shown here is derived from an EMBL/GenBank/DDBJ whole genome shotgun (WGS) entry which is preliminary data.</text>
</comment>
<name>A0ABP1RR07_9HEXA</name>
<dbReference type="InterPro" id="IPR002401">
    <property type="entry name" value="Cyt_P450_E_grp-I"/>
</dbReference>
<protein>
    <recommendedName>
        <fullName evidence="7">Methyl farnesoate epoxidase</fullName>
    </recommendedName>
</protein>
<dbReference type="InterPro" id="IPR001128">
    <property type="entry name" value="Cyt_P450"/>
</dbReference>
<evidence type="ECO:0000313" key="6">
    <source>
        <dbReference type="Proteomes" id="UP001642540"/>
    </source>
</evidence>
<evidence type="ECO:0000313" key="5">
    <source>
        <dbReference type="EMBL" id="CAL8133539.1"/>
    </source>
</evidence>
<proteinExistence type="inferred from homology"/>
<evidence type="ECO:0000256" key="4">
    <source>
        <dbReference type="ARBA" id="ARBA00023033"/>
    </source>
</evidence>
<comment type="similarity">
    <text evidence="1">Belongs to the cytochrome P450 family.</text>
</comment>
<keyword evidence="4" id="KW-0560">Oxidoreductase</keyword>
<evidence type="ECO:0000256" key="1">
    <source>
        <dbReference type="ARBA" id="ARBA00010617"/>
    </source>
</evidence>
<gene>
    <name evidence="5" type="ORF">ODALV1_LOCUS25115</name>
</gene>
<dbReference type="SUPFAM" id="SSF48264">
    <property type="entry name" value="Cytochrome P450"/>
    <property type="match status" value="1"/>
</dbReference>
<dbReference type="InterPro" id="IPR050182">
    <property type="entry name" value="Cytochrome_P450_fam2"/>
</dbReference>
<reference evidence="5 6" key="1">
    <citation type="submission" date="2024-08" db="EMBL/GenBank/DDBJ databases">
        <authorList>
            <person name="Cucini C."/>
            <person name="Frati F."/>
        </authorList>
    </citation>
    <scope>NUCLEOTIDE SEQUENCE [LARGE SCALE GENOMIC DNA]</scope>
</reference>
<dbReference type="InterPro" id="IPR036396">
    <property type="entry name" value="Cyt_P450_sf"/>
</dbReference>
<keyword evidence="6" id="KW-1185">Reference proteome</keyword>
<accession>A0ABP1RR07</accession>
<evidence type="ECO:0000256" key="2">
    <source>
        <dbReference type="ARBA" id="ARBA00022723"/>
    </source>
</evidence>
<keyword evidence="3" id="KW-0408">Iron</keyword>
<evidence type="ECO:0000256" key="3">
    <source>
        <dbReference type="ARBA" id="ARBA00023004"/>
    </source>
</evidence>
<dbReference type="EMBL" id="CAXLJM020000099">
    <property type="protein sequence ID" value="CAL8133539.1"/>
    <property type="molecule type" value="Genomic_DNA"/>
</dbReference>
<organism evidence="5 6">
    <name type="scientific">Orchesella dallaii</name>
    <dbReference type="NCBI Taxonomy" id="48710"/>
    <lineage>
        <taxon>Eukaryota</taxon>
        <taxon>Metazoa</taxon>
        <taxon>Ecdysozoa</taxon>
        <taxon>Arthropoda</taxon>
        <taxon>Hexapoda</taxon>
        <taxon>Collembola</taxon>
        <taxon>Entomobryomorpha</taxon>
        <taxon>Entomobryoidea</taxon>
        <taxon>Orchesellidae</taxon>
        <taxon>Orchesellinae</taxon>
        <taxon>Orchesella</taxon>
    </lineage>
</organism>
<sequence>MAFPLVGFIIATALLAWYILQAKKKNKSKLGNLKEIPGPKGLPFIGNVLQLGKFANDQFTKWSKEYGPIYKVHLGSQMVVIISDPKMSKEIFTHDPAFAGRPKIEGTDVYLEQPGVGMFSSEGDLWETHRRFLLRQLRDFGFGKSSMETLIMDEVNEVLETFKKQEGKPVKNVRVSLRLAIVNALWTILSSQRFKHDDPKLSQLTDSAINTFNDIFENGSLIIFMPWLRYVLPEYSGFNAIRRVVDQFKNFLEGTVKEHKESLQEENLKDFIDVYLAEMKKAKDETSHFYGIKAERQLVATMFDMFIAGSESSATTLSWTIVYLCKFPEVQKKVQQEIEAVTGNERQVSVNDRPNMPYTLALVDEILRHSSLVPDGAQHRAMAEREFQGYRIPENAWIQPNLYWMHHDPKIWGDPENFRPERFLSKDGKKYVKSENMQAFMVGRRVCVGETLARDNIFLFLTNIFQKFDIKFDPSVKEPSLDTIPGFFRSPGDYQVIMKDRLVSK</sequence>
<keyword evidence="4" id="KW-0503">Monooxygenase</keyword>